<evidence type="ECO:0000256" key="8">
    <source>
        <dbReference type="ARBA" id="ARBA00022927"/>
    </source>
</evidence>
<sequence length="156" mass="18549">MKKFSFRLETPLRIKELKEKIEKQKLAEAINEKNKAEKSLTQLELSKKDTWEKIEKQLYDSVKTNVLSDFGVYSAHISSKIDRQKIVVKNTHRFYEERVHSYIISRREKQILEKVKEKKFAVYNKNLNAEEQKITDEVANINYDRLERDTNGNGNQ</sequence>
<keyword evidence="10" id="KW-1006">Bacterial flagellum protein export</keyword>
<evidence type="ECO:0000256" key="5">
    <source>
        <dbReference type="ARBA" id="ARBA00022475"/>
    </source>
</evidence>
<evidence type="ECO:0000256" key="1">
    <source>
        <dbReference type="ARBA" id="ARBA00004413"/>
    </source>
</evidence>
<dbReference type="InterPro" id="IPR012823">
    <property type="entry name" value="Flagell_FliJ"/>
</dbReference>
<evidence type="ECO:0000256" key="10">
    <source>
        <dbReference type="ARBA" id="ARBA00023225"/>
    </source>
</evidence>
<dbReference type="STRING" id="224999.GCA_001485475_02300"/>
<organism evidence="12">
    <name type="scientific">Tepidanaerobacter syntrophicus</name>
    <dbReference type="NCBI Taxonomy" id="224999"/>
    <lineage>
        <taxon>Bacteria</taxon>
        <taxon>Bacillati</taxon>
        <taxon>Bacillota</taxon>
        <taxon>Clostridia</taxon>
        <taxon>Thermosediminibacterales</taxon>
        <taxon>Tepidanaerobacteraceae</taxon>
        <taxon>Tepidanaerobacter</taxon>
    </lineage>
</organism>
<evidence type="ECO:0000256" key="4">
    <source>
        <dbReference type="ARBA" id="ARBA00022448"/>
    </source>
</evidence>
<dbReference type="Gene3D" id="1.10.287.1700">
    <property type="match status" value="1"/>
</dbReference>
<keyword evidence="12" id="KW-0282">Flagellum</keyword>
<dbReference type="RefSeq" id="WP_059034162.1">
    <property type="nucleotide sequence ID" value="NZ_BSDN01000004.1"/>
</dbReference>
<feature type="coiled-coil region" evidence="11">
    <location>
        <begin position="14"/>
        <end position="46"/>
    </location>
</feature>
<keyword evidence="8" id="KW-0653">Protein transport</keyword>
<evidence type="ECO:0000256" key="9">
    <source>
        <dbReference type="ARBA" id="ARBA00023136"/>
    </source>
</evidence>
<dbReference type="GO" id="GO:0015031">
    <property type="term" value="P:protein transport"/>
    <property type="evidence" value="ECO:0007669"/>
    <property type="project" value="UniProtKB-KW"/>
</dbReference>
<dbReference type="GO" id="GO:0071973">
    <property type="term" value="P:bacterial-type flagellum-dependent cell motility"/>
    <property type="evidence" value="ECO:0007669"/>
    <property type="project" value="InterPro"/>
</dbReference>
<dbReference type="GO" id="GO:0044781">
    <property type="term" value="P:bacterial-type flagellum organization"/>
    <property type="evidence" value="ECO:0007669"/>
    <property type="project" value="UniProtKB-KW"/>
</dbReference>
<evidence type="ECO:0000313" key="12">
    <source>
        <dbReference type="EMBL" id="GAQ26256.1"/>
    </source>
</evidence>
<comment type="similarity">
    <text evidence="2">Belongs to the FliJ family.</text>
</comment>
<evidence type="ECO:0000256" key="11">
    <source>
        <dbReference type="SAM" id="Coils"/>
    </source>
</evidence>
<dbReference type="GO" id="GO:0006935">
    <property type="term" value="P:chemotaxis"/>
    <property type="evidence" value="ECO:0007669"/>
    <property type="project" value="UniProtKB-KW"/>
</dbReference>
<name>A0A0U9HH97_9FIRM</name>
<dbReference type="Proteomes" id="UP000062160">
    <property type="component" value="Unassembled WGS sequence"/>
</dbReference>
<reference evidence="12" key="1">
    <citation type="journal article" date="2016" name="Genome Announc.">
        <title>Draft Genome Sequence of the Syntrophic Lactate-Degrading Bacterium Tepidanaerobacter syntrophicus JLT.</title>
        <authorList>
            <person name="Matsuura N."/>
            <person name="Ohashi A."/>
            <person name="Tourlousse D.M."/>
            <person name="Sekiguchi Y."/>
        </authorList>
    </citation>
    <scope>NUCLEOTIDE SEQUENCE [LARGE SCALE GENOMIC DNA]</scope>
    <source>
        <strain evidence="12">JL</strain>
    </source>
</reference>
<dbReference type="EMBL" id="DF977003">
    <property type="protein sequence ID" value="GAQ26256.1"/>
    <property type="molecule type" value="Genomic_DNA"/>
</dbReference>
<evidence type="ECO:0000256" key="3">
    <source>
        <dbReference type="ARBA" id="ARBA00020392"/>
    </source>
</evidence>
<evidence type="ECO:0000256" key="2">
    <source>
        <dbReference type="ARBA" id="ARBA00010004"/>
    </source>
</evidence>
<proteinExistence type="inferred from homology"/>
<dbReference type="AlphaFoldDB" id="A0A0U9HH97"/>
<protein>
    <recommendedName>
        <fullName evidence="3">Flagellar FliJ protein</fullName>
    </recommendedName>
</protein>
<keyword evidence="12" id="KW-0969">Cilium</keyword>
<keyword evidence="12" id="KW-0966">Cell projection</keyword>
<dbReference type="NCBIfam" id="TIGR02473">
    <property type="entry name" value="flagell_FliJ"/>
    <property type="match status" value="1"/>
</dbReference>
<evidence type="ECO:0000313" key="13">
    <source>
        <dbReference type="Proteomes" id="UP000062160"/>
    </source>
</evidence>
<accession>A0A0U9HH97</accession>
<keyword evidence="6" id="KW-0145">Chemotaxis</keyword>
<dbReference type="InterPro" id="IPR053716">
    <property type="entry name" value="Flag_assembly_chemotaxis_eff"/>
</dbReference>
<comment type="subcellular location">
    <subcellularLocation>
        <location evidence="1">Cell membrane</location>
        <topology evidence="1">Peripheral membrane protein</topology>
        <orientation evidence="1">Cytoplasmic side</orientation>
    </subcellularLocation>
</comment>
<keyword evidence="5" id="KW-1003">Cell membrane</keyword>
<dbReference type="GO" id="GO:0009288">
    <property type="term" value="C:bacterial-type flagellum"/>
    <property type="evidence" value="ECO:0007669"/>
    <property type="project" value="InterPro"/>
</dbReference>
<dbReference type="Pfam" id="PF02050">
    <property type="entry name" value="FliJ"/>
    <property type="match status" value="1"/>
</dbReference>
<keyword evidence="9" id="KW-0472">Membrane</keyword>
<dbReference type="GO" id="GO:0005886">
    <property type="term" value="C:plasma membrane"/>
    <property type="evidence" value="ECO:0007669"/>
    <property type="project" value="UniProtKB-SubCell"/>
</dbReference>
<gene>
    <name evidence="12" type="ORF">TSYNT_9520</name>
</gene>
<evidence type="ECO:0000256" key="7">
    <source>
        <dbReference type="ARBA" id="ARBA00022795"/>
    </source>
</evidence>
<keyword evidence="13" id="KW-1185">Reference proteome</keyword>
<keyword evidence="4" id="KW-0813">Transport</keyword>
<keyword evidence="11" id="KW-0175">Coiled coil</keyword>
<dbReference type="OrthoDB" id="1727315at2"/>
<evidence type="ECO:0000256" key="6">
    <source>
        <dbReference type="ARBA" id="ARBA00022500"/>
    </source>
</evidence>
<keyword evidence="7" id="KW-1005">Bacterial flagellum biogenesis</keyword>